<dbReference type="AlphaFoldDB" id="A0A941I3C5"/>
<evidence type="ECO:0000256" key="1">
    <source>
        <dbReference type="SAM" id="Phobius"/>
    </source>
</evidence>
<keyword evidence="3" id="KW-1185">Reference proteome</keyword>
<accession>A0A941I3C5</accession>
<feature type="transmembrane region" description="Helical" evidence="1">
    <location>
        <begin position="128"/>
        <end position="157"/>
    </location>
</feature>
<keyword evidence="1" id="KW-1133">Transmembrane helix</keyword>
<protein>
    <submittedName>
        <fullName evidence="2">DUF4386 family protein</fullName>
    </submittedName>
</protein>
<proteinExistence type="predicted"/>
<organism evidence="2 3">
    <name type="scientific">Undibacterium baiyunense</name>
    <dbReference type="NCBI Taxonomy" id="2828731"/>
    <lineage>
        <taxon>Bacteria</taxon>
        <taxon>Pseudomonadati</taxon>
        <taxon>Pseudomonadota</taxon>
        <taxon>Betaproteobacteria</taxon>
        <taxon>Burkholderiales</taxon>
        <taxon>Oxalobacteraceae</taxon>
        <taxon>Undibacterium</taxon>
    </lineage>
</organism>
<dbReference type="RefSeq" id="WP_212683622.1">
    <property type="nucleotide sequence ID" value="NZ_JAGSPM010000003.1"/>
</dbReference>
<keyword evidence="1" id="KW-0812">Transmembrane</keyword>
<gene>
    <name evidence="2" type="ORF">KDM92_06725</name>
</gene>
<comment type="caution">
    <text evidence="2">The sequence shown here is derived from an EMBL/GenBank/DDBJ whole genome shotgun (WGS) entry which is preliminary data.</text>
</comment>
<feature type="transmembrane region" description="Helical" evidence="1">
    <location>
        <begin position="12"/>
        <end position="32"/>
    </location>
</feature>
<feature type="transmembrane region" description="Helical" evidence="1">
    <location>
        <begin position="52"/>
        <end position="74"/>
    </location>
</feature>
<evidence type="ECO:0000313" key="2">
    <source>
        <dbReference type="EMBL" id="MBR7746271.1"/>
    </source>
</evidence>
<feature type="transmembrane region" description="Helical" evidence="1">
    <location>
        <begin position="86"/>
        <end position="108"/>
    </location>
</feature>
<dbReference type="EMBL" id="JAGSPM010000003">
    <property type="protein sequence ID" value="MBR7746271.1"/>
    <property type="molecule type" value="Genomic_DNA"/>
</dbReference>
<keyword evidence="1" id="KW-0472">Membrane</keyword>
<dbReference type="Proteomes" id="UP000680158">
    <property type="component" value="Unassembled WGS sequence"/>
</dbReference>
<reference evidence="2 3" key="1">
    <citation type="submission" date="2021-04" db="EMBL/GenBank/DDBJ databases">
        <title>novel species isolated from subtropical streams in China.</title>
        <authorList>
            <person name="Lu H."/>
        </authorList>
    </citation>
    <scope>NUCLEOTIDE SEQUENCE [LARGE SCALE GENOMIC DNA]</scope>
    <source>
        <strain evidence="2 3">BYS107W</strain>
    </source>
</reference>
<name>A0A941I3C5_9BURK</name>
<feature type="transmembrane region" description="Helical" evidence="1">
    <location>
        <begin position="194"/>
        <end position="210"/>
    </location>
</feature>
<sequence>MLNNLQKIAGVAAICEALIYITLFALYGTVLAMPAGLDSAQKLGFLDSHHNLLFFSNLLGYVVFGVLLAVLVLALHERLKNKANTLSQLAAIFGVLWVGLVITSGMLANIGLNAVLKLSLTEPEQTRALWLSVTTMTEALGGGNEIVGGLWVLLISCAGLKAKVLAEKLHYFGIAVGVTGIATCYPAAGLTELFGISQIIWFGFLGVTMLRQHQD</sequence>
<feature type="transmembrane region" description="Helical" evidence="1">
    <location>
        <begin position="169"/>
        <end position="188"/>
    </location>
</feature>
<evidence type="ECO:0000313" key="3">
    <source>
        <dbReference type="Proteomes" id="UP000680158"/>
    </source>
</evidence>